<keyword evidence="14" id="KW-1185">Reference proteome</keyword>
<feature type="binding site" evidence="10">
    <location>
        <position position="71"/>
    </location>
    <ligand>
        <name>[4Fe-4S] cluster</name>
        <dbReference type="ChEBI" id="CHEBI:49883"/>
        <label>1</label>
    </ligand>
</feature>
<feature type="domain" description="Cytochrome-c3 hydrogenase C-terminal" evidence="12">
    <location>
        <begin position="314"/>
        <end position="393"/>
    </location>
</feature>
<evidence type="ECO:0000259" key="11">
    <source>
        <dbReference type="Pfam" id="PF01058"/>
    </source>
</evidence>
<name>A0A429GYZ3_9CREN</name>
<dbReference type="InterPro" id="IPR006137">
    <property type="entry name" value="NADH_UbQ_OxRdtase-like_20kDa"/>
</dbReference>
<proteinExistence type="inferred from homology"/>
<dbReference type="InterPro" id="IPR027394">
    <property type="entry name" value="Cytochrome-c3_hydrogenase_C"/>
</dbReference>
<keyword evidence="4 10" id="KW-0004">4Fe-4S</keyword>
<feature type="binding site" evidence="10">
    <location>
        <position position="378"/>
    </location>
    <ligand>
        <name>[3Fe-4S] cluster</name>
        <dbReference type="ChEBI" id="CHEBI:21137"/>
    </ligand>
</feature>
<feature type="binding site" evidence="10">
    <location>
        <position position="187"/>
    </location>
    <ligand>
        <name>[4Fe-4S] cluster</name>
        <dbReference type="ChEBI" id="CHEBI:49883"/>
        <label>1</label>
    </ligand>
</feature>
<dbReference type="PIRSF" id="PIRSF000310">
    <property type="entry name" value="NiFe_hyd_ssu"/>
    <property type="match status" value="1"/>
</dbReference>
<keyword evidence="6" id="KW-0732">Signal</keyword>
<dbReference type="GO" id="GO:0009055">
    <property type="term" value="F:electron transfer activity"/>
    <property type="evidence" value="ECO:0007669"/>
    <property type="project" value="TreeGrafter"/>
</dbReference>
<dbReference type="RefSeq" id="WP_125670035.1">
    <property type="nucleotide sequence ID" value="NZ_RCOS01000005.1"/>
</dbReference>
<evidence type="ECO:0000256" key="10">
    <source>
        <dbReference type="PIRSR" id="PIRSR000310-1"/>
    </source>
</evidence>
<dbReference type="SUPFAM" id="SSF56770">
    <property type="entry name" value="HydA/Nqo6-like"/>
    <property type="match status" value="1"/>
</dbReference>
<comment type="cofactor">
    <cofactor evidence="1">
        <name>[4Fe-4S] cluster</name>
        <dbReference type="ChEBI" id="CHEBI:49883"/>
    </cofactor>
</comment>
<dbReference type="InterPro" id="IPR037024">
    <property type="entry name" value="NiFe_Hase_small_N_sf"/>
</dbReference>
<dbReference type="EMBL" id="RCOS01000005">
    <property type="protein sequence ID" value="RSN79055.1"/>
    <property type="molecule type" value="Genomic_DNA"/>
</dbReference>
<evidence type="ECO:0000256" key="6">
    <source>
        <dbReference type="ARBA" id="ARBA00022729"/>
    </source>
</evidence>
<dbReference type="Proteomes" id="UP000277582">
    <property type="component" value="Unassembled WGS sequence"/>
</dbReference>
<feature type="binding site" evidence="10">
    <location>
        <position position="381"/>
    </location>
    <ligand>
        <name>[3Fe-4S] cluster</name>
        <dbReference type="ChEBI" id="CHEBI:21137"/>
    </ligand>
</feature>
<evidence type="ECO:0000256" key="3">
    <source>
        <dbReference type="ARBA" id="ARBA00006605"/>
    </source>
</evidence>
<evidence type="ECO:0000256" key="7">
    <source>
        <dbReference type="ARBA" id="ARBA00023002"/>
    </source>
</evidence>
<comment type="subcellular location">
    <subcellularLocation>
        <location evidence="2">Cell envelope</location>
    </subcellularLocation>
</comment>
<dbReference type="Gene3D" id="4.10.480.10">
    <property type="entry name" value="Cytochrome-c3 hydrogenase, C-terminal domain"/>
    <property type="match status" value="1"/>
</dbReference>
<dbReference type="OrthoDB" id="37913at2157"/>
<feature type="binding site" evidence="10">
    <location>
        <position position="350"/>
    </location>
    <ligand>
        <name>[4Fe-4S] cluster</name>
        <dbReference type="ChEBI" id="CHEBI:49883"/>
        <label>2</label>
    </ligand>
</feature>
<dbReference type="GO" id="GO:0016829">
    <property type="term" value="F:lyase activity"/>
    <property type="evidence" value="ECO:0007669"/>
    <property type="project" value="UniProtKB-KW"/>
</dbReference>
<evidence type="ECO:0000256" key="8">
    <source>
        <dbReference type="ARBA" id="ARBA00023004"/>
    </source>
</evidence>
<dbReference type="GO" id="GO:0009061">
    <property type="term" value="P:anaerobic respiration"/>
    <property type="evidence" value="ECO:0007669"/>
    <property type="project" value="TreeGrafter"/>
</dbReference>
<keyword evidence="5 10" id="KW-0479">Metal-binding</keyword>
<comment type="caution">
    <text evidence="13">The sequence shown here is derived from an EMBL/GenBank/DDBJ whole genome shotgun (WGS) entry which is preliminary data.</text>
</comment>
<evidence type="ECO:0000256" key="4">
    <source>
        <dbReference type="ARBA" id="ARBA00022485"/>
    </source>
</evidence>
<feature type="binding site" evidence="10">
    <location>
        <position position="344"/>
    </location>
    <ligand>
        <name>[4Fe-4S] cluster</name>
        <dbReference type="ChEBI" id="CHEBI:49883"/>
        <label>2</label>
    </ligand>
</feature>
<dbReference type="PANTHER" id="PTHR30013">
    <property type="entry name" value="NIFE / NIFESE HYDROGENASE SMALL SUBUNIT FAMILY MEMBER"/>
    <property type="match status" value="1"/>
</dbReference>
<dbReference type="AlphaFoldDB" id="A0A429GYZ3"/>
<feature type="binding site" evidence="10">
    <location>
        <position position="322"/>
    </location>
    <ligand>
        <name>[4Fe-4S] cluster</name>
        <dbReference type="ChEBI" id="CHEBI:49883"/>
        <label>2</label>
    </ligand>
</feature>
<evidence type="ECO:0000259" key="12">
    <source>
        <dbReference type="Pfam" id="PF14720"/>
    </source>
</evidence>
<dbReference type="GO" id="GO:0051538">
    <property type="term" value="F:3 iron, 4 sulfur cluster binding"/>
    <property type="evidence" value="ECO:0007669"/>
    <property type="project" value="UniProtKB-KW"/>
</dbReference>
<accession>A0A429GYZ3</accession>
<dbReference type="GO" id="GO:0051539">
    <property type="term" value="F:4 iron, 4 sulfur cluster binding"/>
    <property type="evidence" value="ECO:0007669"/>
    <property type="project" value="UniProtKB-KW"/>
</dbReference>
<dbReference type="GO" id="GO:0016020">
    <property type="term" value="C:membrane"/>
    <property type="evidence" value="ECO:0007669"/>
    <property type="project" value="TreeGrafter"/>
</dbReference>
<evidence type="ECO:0000256" key="2">
    <source>
        <dbReference type="ARBA" id="ARBA00004196"/>
    </source>
</evidence>
<reference evidence="13 14" key="1">
    <citation type="submission" date="2018-10" db="EMBL/GenBank/DDBJ databases">
        <title>Co-occurring genomic capacity for anaerobic methane metabolism and dissimilatory sulfite reduction discovered in the Korarchaeota.</title>
        <authorList>
            <person name="Mckay L.J."/>
            <person name="Dlakic M."/>
            <person name="Fields M.W."/>
            <person name="Delmont T.O."/>
            <person name="Eren A.M."/>
            <person name="Jay Z.J."/>
            <person name="Klingelsmith K.B."/>
            <person name="Rusch D.B."/>
            <person name="Inskeep W.P."/>
        </authorList>
    </citation>
    <scope>NUCLEOTIDE SEQUENCE [LARGE SCALE GENOMIC DNA]</scope>
    <source>
        <strain evidence="13 14">MDKW</strain>
    </source>
</reference>
<dbReference type="Pfam" id="PF14720">
    <property type="entry name" value="NiFe_hyd_SSU_C"/>
    <property type="match status" value="1"/>
</dbReference>
<evidence type="ECO:0000313" key="13">
    <source>
        <dbReference type="EMBL" id="RSN79055.1"/>
    </source>
</evidence>
<evidence type="ECO:0000256" key="1">
    <source>
        <dbReference type="ARBA" id="ARBA00001966"/>
    </source>
</evidence>
<evidence type="ECO:0000313" key="14">
    <source>
        <dbReference type="Proteomes" id="UP000277582"/>
    </source>
</evidence>
<keyword evidence="8 10" id="KW-0408">Iron</keyword>
<dbReference type="InterPro" id="IPR037148">
    <property type="entry name" value="NiFe-Hase_small_C_sf"/>
</dbReference>
<dbReference type="GO" id="GO:0009375">
    <property type="term" value="C:ferredoxin hydrogenase complex"/>
    <property type="evidence" value="ECO:0007669"/>
    <property type="project" value="InterPro"/>
</dbReference>
<dbReference type="Pfam" id="PF01058">
    <property type="entry name" value="Oxidored_q6"/>
    <property type="match status" value="1"/>
</dbReference>
<gene>
    <name evidence="13" type="ORF">D6D85_00265</name>
</gene>
<feature type="domain" description="NADH:ubiquinone oxidoreductase-like 20kDa subunit" evidence="11">
    <location>
        <begin position="71"/>
        <end position="288"/>
    </location>
</feature>
<keyword evidence="13" id="KW-0456">Lyase</keyword>
<sequence length="441" mass="47411">MGGQKVSRRDFIKIMGLGSIFSMISLTMRTNAFSFGDIIDVKGSGSGDIEILRNSESPDAINVIWFEGQSCTGDSIALLDAVRPSVIDVITGTAEITGEVNLRYMDAIMPEWSSAALQILEDAISGKYDPYVLVLEGAFPIDEEAGGPRYSGMFGYSGETEKGPKTFLDWLRGLISRAVAVVSTGTCASYGGIPADSVKEVPAEYSDFIESFRRVGTSSSPTGATGFFGDPIRGYKGLIDILPSDITAPYKRFLEGAKLEPGEVRADIKPAIAVPGCPANGQAQIRALGVLILWARGVLPPPPLDRYYRPVWIYGRTTHEQCPRAASYAVGEFREYAGDPSWECLFRVGCKGPVSNCPWNKEGWILGIGGPTKTGAPCIACTMPGFSDAYEPFFEQLRELQLGPPIPKLDIGRSTEAAVGIGTAMLAGAGLAYALKEKERR</sequence>
<dbReference type="Gene3D" id="3.40.50.700">
    <property type="entry name" value="NADH:ubiquinone oxidoreductase-like, 20kDa subunit"/>
    <property type="match status" value="1"/>
</dbReference>
<feature type="binding site" evidence="10">
    <location>
        <position position="277"/>
    </location>
    <ligand>
        <name>[4Fe-4S] cluster</name>
        <dbReference type="ChEBI" id="CHEBI:49883"/>
        <label>1</label>
    </ligand>
</feature>
<organism evidence="13 14">
    <name type="scientific">Candidatus Methanodesulfokora washburnensis</name>
    <dbReference type="NCBI Taxonomy" id="2478471"/>
    <lineage>
        <taxon>Archaea</taxon>
        <taxon>Thermoproteota</taxon>
        <taxon>Candidatus Korarchaeia</taxon>
        <taxon>Candidatus Korarchaeia incertae sedis</taxon>
        <taxon>Candidatus Methanodesulfokora</taxon>
    </lineage>
</organism>
<keyword evidence="7" id="KW-0560">Oxidoreductase</keyword>
<evidence type="ECO:0000256" key="9">
    <source>
        <dbReference type="ARBA" id="ARBA00023014"/>
    </source>
</evidence>
<dbReference type="GO" id="GO:0044569">
    <property type="term" value="C:[Ni-Fe] hydrogenase complex"/>
    <property type="evidence" value="ECO:0007669"/>
    <property type="project" value="TreeGrafter"/>
</dbReference>
<dbReference type="GO" id="GO:0008901">
    <property type="term" value="F:ferredoxin hydrogenase activity"/>
    <property type="evidence" value="ECO:0007669"/>
    <property type="project" value="InterPro"/>
</dbReference>
<dbReference type="InterPro" id="IPR001821">
    <property type="entry name" value="NiFe_hydrogenase_ssu"/>
</dbReference>
<keyword evidence="9 10" id="KW-0411">Iron-sulfur</keyword>
<protein>
    <submittedName>
        <fullName evidence="13">Hyaluronate lyase</fullName>
    </submittedName>
</protein>
<evidence type="ECO:0000256" key="5">
    <source>
        <dbReference type="ARBA" id="ARBA00022723"/>
    </source>
</evidence>
<keyword evidence="10" id="KW-0003">3Fe-4S</keyword>
<feature type="binding site" evidence="10">
    <location>
        <position position="319"/>
    </location>
    <ligand>
        <name>[4Fe-4S] cluster</name>
        <dbReference type="ChEBI" id="CHEBI:49883"/>
        <label>2</label>
    </ligand>
</feature>
<comment type="similarity">
    <text evidence="3">Belongs to the [NiFe]/[NiFeSe] hydrogenase small subunit family.</text>
</comment>
<dbReference type="PANTHER" id="PTHR30013:SF5">
    <property type="entry name" value="HYDROGENASE SMALL SUBUNIT"/>
    <property type="match status" value="1"/>
</dbReference>
<dbReference type="GO" id="GO:0046872">
    <property type="term" value="F:metal ion binding"/>
    <property type="evidence" value="ECO:0007669"/>
    <property type="project" value="UniProtKB-KW"/>
</dbReference>